<feature type="transmembrane region" description="Helical" evidence="1">
    <location>
        <begin position="104"/>
        <end position="125"/>
    </location>
</feature>
<organism evidence="2 3">
    <name type="scientific">Blastomonas marina</name>
    <dbReference type="NCBI Taxonomy" id="1867408"/>
    <lineage>
        <taxon>Bacteria</taxon>
        <taxon>Pseudomonadati</taxon>
        <taxon>Pseudomonadota</taxon>
        <taxon>Alphaproteobacteria</taxon>
        <taxon>Sphingomonadales</taxon>
        <taxon>Sphingomonadaceae</taxon>
        <taxon>Blastomonas</taxon>
    </lineage>
</organism>
<dbReference type="Proteomes" id="UP000603317">
    <property type="component" value="Unassembled WGS sequence"/>
</dbReference>
<keyword evidence="1" id="KW-0472">Membrane</keyword>
<protein>
    <submittedName>
        <fullName evidence="2">Uncharacterized protein</fullName>
    </submittedName>
</protein>
<comment type="caution">
    <text evidence="2">The sequence shown here is derived from an EMBL/GenBank/DDBJ whole genome shotgun (WGS) entry which is preliminary data.</text>
</comment>
<proteinExistence type="predicted"/>
<evidence type="ECO:0000313" key="2">
    <source>
        <dbReference type="EMBL" id="GGA05080.1"/>
    </source>
</evidence>
<evidence type="ECO:0000313" key="3">
    <source>
        <dbReference type="Proteomes" id="UP000603317"/>
    </source>
</evidence>
<reference evidence="3" key="1">
    <citation type="journal article" date="2019" name="Int. J. Syst. Evol. Microbiol.">
        <title>The Global Catalogue of Microorganisms (GCM) 10K type strain sequencing project: providing services to taxonomists for standard genome sequencing and annotation.</title>
        <authorList>
            <consortium name="The Broad Institute Genomics Platform"/>
            <consortium name="The Broad Institute Genome Sequencing Center for Infectious Disease"/>
            <person name="Wu L."/>
            <person name="Ma J."/>
        </authorList>
    </citation>
    <scope>NUCLEOTIDE SEQUENCE [LARGE SCALE GENOMIC DNA]</scope>
    <source>
        <strain evidence="3">CGMCC 1.15297</strain>
    </source>
</reference>
<accession>A0ABQ1FBQ6</accession>
<feature type="transmembrane region" description="Helical" evidence="1">
    <location>
        <begin position="81"/>
        <end position="98"/>
    </location>
</feature>
<feature type="transmembrane region" description="Helical" evidence="1">
    <location>
        <begin position="38"/>
        <end position="60"/>
    </location>
</feature>
<name>A0ABQ1FBQ6_9SPHN</name>
<keyword evidence="3" id="KW-1185">Reference proteome</keyword>
<sequence length="136" mass="14740">MSRISPPALLLFALLVLAAPFYMTGQWAASLGEAQNSSVLAMSIGLVVAMIMGILLLPIVRRMFADGYGKEQSEKRIRSTIIALVGLGLMPWVAPLLGGSDDYIWKFFSGVYAGVGLHVLLHAYLMGKSKQNERPS</sequence>
<keyword evidence="1" id="KW-0812">Transmembrane</keyword>
<dbReference type="RefSeq" id="WP_188641968.1">
    <property type="nucleotide sequence ID" value="NZ_BMID01000001.1"/>
</dbReference>
<dbReference type="EMBL" id="BMID01000001">
    <property type="protein sequence ID" value="GGA05080.1"/>
    <property type="molecule type" value="Genomic_DNA"/>
</dbReference>
<gene>
    <name evidence="2" type="ORF">GCM10010923_13420</name>
</gene>
<evidence type="ECO:0000256" key="1">
    <source>
        <dbReference type="SAM" id="Phobius"/>
    </source>
</evidence>
<keyword evidence="1" id="KW-1133">Transmembrane helix</keyword>